<organism evidence="1 2">
    <name type="scientific">Pseudonaja textilis</name>
    <name type="common">Eastern brown snake</name>
    <dbReference type="NCBI Taxonomy" id="8673"/>
    <lineage>
        <taxon>Eukaryota</taxon>
        <taxon>Metazoa</taxon>
        <taxon>Chordata</taxon>
        <taxon>Craniata</taxon>
        <taxon>Vertebrata</taxon>
        <taxon>Euteleostomi</taxon>
        <taxon>Lepidosauria</taxon>
        <taxon>Squamata</taxon>
        <taxon>Bifurcata</taxon>
        <taxon>Unidentata</taxon>
        <taxon>Episquamata</taxon>
        <taxon>Toxicofera</taxon>
        <taxon>Serpentes</taxon>
        <taxon>Colubroidea</taxon>
        <taxon>Elapidae</taxon>
        <taxon>Hydrophiinae</taxon>
        <taxon>Pseudonaja</taxon>
    </lineage>
</organism>
<proteinExistence type="predicted"/>
<keyword evidence="2" id="KW-1185">Reference proteome</keyword>
<reference evidence="1" key="2">
    <citation type="submission" date="2025-09" db="UniProtKB">
        <authorList>
            <consortium name="Ensembl"/>
        </authorList>
    </citation>
    <scope>IDENTIFICATION</scope>
</reference>
<sequence length="77" mass="8457">MRRFPRSLCPVHMSAGLFAGKSSCSSTGDLGVRLQGNGPSFKKIKGSCAANVLCRKQRHFETQPGGHYSWYLKTLVL</sequence>
<protein>
    <submittedName>
        <fullName evidence="1">Uncharacterized protein</fullName>
    </submittedName>
</protein>
<dbReference type="AlphaFoldDB" id="A0A670XSM4"/>
<reference evidence="1" key="1">
    <citation type="submission" date="2025-08" db="UniProtKB">
        <authorList>
            <consortium name="Ensembl"/>
        </authorList>
    </citation>
    <scope>IDENTIFICATION</scope>
</reference>
<evidence type="ECO:0000313" key="2">
    <source>
        <dbReference type="Proteomes" id="UP000472273"/>
    </source>
</evidence>
<dbReference type="Ensembl" id="ENSPTXT00000002575.1">
    <property type="protein sequence ID" value="ENSPTXP00000002501.1"/>
    <property type="gene ID" value="ENSPTXG00000001953.1"/>
</dbReference>
<accession>A0A670XSM4</accession>
<name>A0A670XSM4_PSETE</name>
<evidence type="ECO:0000313" key="1">
    <source>
        <dbReference type="Ensembl" id="ENSPTXP00000002501.1"/>
    </source>
</evidence>
<dbReference type="Proteomes" id="UP000472273">
    <property type="component" value="Unplaced"/>
</dbReference>